<dbReference type="Proteomes" id="UP000236319">
    <property type="component" value="Unassembled WGS sequence"/>
</dbReference>
<evidence type="ECO:0000256" key="1">
    <source>
        <dbReference type="SAM" id="MobiDB-lite"/>
    </source>
</evidence>
<dbReference type="AlphaFoldDB" id="A0A2H6KCL0"/>
<keyword evidence="2" id="KW-0472">Membrane</keyword>
<feature type="compositionally biased region" description="Pro residues" evidence="1">
    <location>
        <begin position="366"/>
        <end position="380"/>
    </location>
</feature>
<dbReference type="VEuPathDB" id="PiroplasmaDB:BOVATA_022070"/>
<gene>
    <name evidence="3" type="ORF">BOVATA_022070</name>
</gene>
<dbReference type="GeneID" id="39874484"/>
<evidence type="ECO:0000256" key="2">
    <source>
        <dbReference type="SAM" id="Phobius"/>
    </source>
</evidence>
<feature type="compositionally biased region" description="Polar residues" evidence="1">
    <location>
        <begin position="397"/>
        <end position="411"/>
    </location>
</feature>
<sequence>MNVDLAQITSDLSNFLSNVDTFYGKLVYVKKNDAPPFLQDKDLKSAEHVVNALLECVPKFLAAIYFLWYDVNTNFAKFGGGGWNSDWLGYEKNWWSGYWGGELQEYLRAPVGDSKYNSRTSVIPGGFEPGEVMSGSWWGGHYQGYNMATDLRNILEKTGIHNFLRDVFATSVLTATSGSDIPNTANVVGLVGVFCDIVNAEKDLAGGELKKAMDKDLKNGKKCINWEELKGHCAKLKQSQINVLFSKTAFDHTGQSPEINNLNKEGFVKKTAKWLRDNLNKVRQNLEKISTTYGDTIAPNKAELGEYFTKYFFPYGFTFGFEHHEASNMDPRDFLQNWRNLIDALKEEDKGSLAKLVELLNGKKCPTPPASPPKPRPGPAPSGGHSPGTSQSEDDQATTPVTTQHSNQNTVTDRDAAATPPTTLIYDPGVDVVEVVDVKEELVHNVNGDASVYGIDGAEVEEAEDEKMKRHLRNTYAIGDRIPEPIPKPPSQVLASSSVAMGYPIKSPKTPSNSSFHRPTAPKSSTKLIRRYPTGIGMPARKHPPIFPQGPIATAQFDDPYMAILMNVSGSSALNSSKSDARVPQFEHIIPSVPPIPDFSGMPIPDSNLKSSSIPMVYLEPPPPGGLEIAVAERHPPKTEAPKIDLSIKTVHHEDRSVNDFDFNHDPLTPPTAEPLEPIRPSTTAVAINFPPIDPLENLPKRFADDYEHSPETVGMCPVPWLTQKPTHDATDIPETELFPYEAPHTVREMLIWIAGLQHPKHQETLEKCIEKAFKCDDDVSASLTLPVNGADVRPQHVIDTIQLAAVFAASVLSAVEPAWKGNISLSATLKRKDSDQSKDPDCCALLCQLRDYVYAAHHQLAFLRLQCSRGARHGGWQDCEYGLHVSVSDSPLKAFLTDAHDSKFHTHFFDPYNICLKSHIRMGFKHSDLSESQQTGKVISTILTPACGGDDPLLTLSSYLNCLTRRTPRTTGELVSFFHNFGNKLHKLPSHLSKLGTTLSKPRDHCPKWDYLTEADLQALQDLRGSEYLNSGHGHLNTLSTLLACAINSVNCPHYILPITYQAYALYSPSFAHTYLSWTVYLPDRLWESLDKLRREMKSHRCSDIKSLNTYPDVLPLLYYHGFTPSEGIGQSSLTCSGIIDKLDSVVSGGPIADLMTRMDTFLYGIRMPFLYTVFTLWSVAIFFLVAYTMIYRLDALYIRSHIIRSKVSHLIDVKALLTLGRKMLSLYHDGDYFDDEPVEQLDGSQ</sequence>
<accession>A0A2H6KCL0</accession>
<feature type="region of interest" description="Disordered" evidence="1">
    <location>
        <begin position="362"/>
        <end position="425"/>
    </location>
</feature>
<evidence type="ECO:0000313" key="3">
    <source>
        <dbReference type="EMBL" id="GBE60714.1"/>
    </source>
</evidence>
<dbReference type="RefSeq" id="XP_028866957.1">
    <property type="nucleotide sequence ID" value="XM_029011124.1"/>
</dbReference>
<evidence type="ECO:0000313" key="4">
    <source>
        <dbReference type="Proteomes" id="UP000236319"/>
    </source>
</evidence>
<keyword evidence="2" id="KW-0812">Transmembrane</keyword>
<keyword evidence="4" id="KW-1185">Reference proteome</keyword>
<comment type="caution">
    <text evidence="3">The sequence shown here is derived from an EMBL/GenBank/DDBJ whole genome shotgun (WGS) entry which is preliminary data.</text>
</comment>
<organism evidence="3 4">
    <name type="scientific">Babesia ovata</name>
    <dbReference type="NCBI Taxonomy" id="189622"/>
    <lineage>
        <taxon>Eukaryota</taxon>
        <taxon>Sar</taxon>
        <taxon>Alveolata</taxon>
        <taxon>Apicomplexa</taxon>
        <taxon>Aconoidasida</taxon>
        <taxon>Piroplasmida</taxon>
        <taxon>Babesiidae</taxon>
        <taxon>Babesia</taxon>
    </lineage>
</organism>
<keyword evidence="2" id="KW-1133">Transmembrane helix</keyword>
<dbReference type="EMBL" id="BDSA01000002">
    <property type="protein sequence ID" value="GBE60714.1"/>
    <property type="molecule type" value="Genomic_DNA"/>
</dbReference>
<feature type="transmembrane region" description="Helical" evidence="2">
    <location>
        <begin position="1171"/>
        <end position="1192"/>
    </location>
</feature>
<reference evidence="3 4" key="1">
    <citation type="journal article" date="2017" name="BMC Genomics">
        <title>Whole-genome assembly of Babesia ovata and comparative genomics between closely related pathogens.</title>
        <authorList>
            <person name="Yamagishi J."/>
            <person name="Asada M."/>
            <person name="Hakimi H."/>
            <person name="Tanaka T.Q."/>
            <person name="Sugimoto C."/>
            <person name="Kawazu S."/>
        </authorList>
    </citation>
    <scope>NUCLEOTIDE SEQUENCE [LARGE SCALE GENOMIC DNA]</scope>
    <source>
        <strain evidence="3 4">Miyake</strain>
    </source>
</reference>
<proteinExistence type="predicted"/>
<protein>
    <submittedName>
        <fullName evidence="3">Ribosome-binding protein 1</fullName>
    </submittedName>
</protein>
<name>A0A2H6KCL0_9APIC</name>